<comment type="caution">
    <text evidence="8">The sequence shown here is derived from an EMBL/GenBank/DDBJ whole genome shotgun (WGS) entry which is preliminary data.</text>
</comment>
<dbReference type="InterPro" id="IPR012340">
    <property type="entry name" value="NA-bd_OB-fold"/>
</dbReference>
<dbReference type="SUPFAM" id="SSF50331">
    <property type="entry name" value="MOP-like"/>
    <property type="match status" value="1"/>
</dbReference>
<protein>
    <submittedName>
        <fullName evidence="8">Carbohydrate ABC transporter ATP-binding protein (CUT1 family)</fullName>
    </submittedName>
</protein>
<dbReference type="SUPFAM" id="SSF52540">
    <property type="entry name" value="P-loop containing nucleoside triphosphate hydrolases"/>
    <property type="match status" value="1"/>
</dbReference>
<dbReference type="Gene3D" id="3.40.50.300">
    <property type="entry name" value="P-loop containing nucleotide triphosphate hydrolases"/>
    <property type="match status" value="1"/>
</dbReference>
<name>A0ABX5K903_9BURK</name>
<evidence type="ECO:0000256" key="2">
    <source>
        <dbReference type="ARBA" id="ARBA00022475"/>
    </source>
</evidence>
<dbReference type="PROSITE" id="PS00211">
    <property type="entry name" value="ABC_TRANSPORTER_1"/>
    <property type="match status" value="1"/>
</dbReference>
<dbReference type="PANTHER" id="PTHR43875:SF3">
    <property type="entry name" value="MALTOSE_MALTODEXTRIN IMPORT ATP-BINDING PROTEIN MALK"/>
    <property type="match status" value="1"/>
</dbReference>
<evidence type="ECO:0000256" key="5">
    <source>
        <dbReference type="ARBA" id="ARBA00022840"/>
    </source>
</evidence>
<accession>A0ABX5K903</accession>
<dbReference type="Proteomes" id="UP000245712">
    <property type="component" value="Unassembled WGS sequence"/>
</dbReference>
<sequence>MASITLSKVQKAYSSNAPVIRDAHLEVGDSEFCVFLGPSGCGKSTLLRMVAGLESITAGELRIDGQLMNDVPPAQRRVAMVFQNYALYPHMSVYENMAFGLRQAKIDRATIDSKVRRTAAALQLDGLLERRPAALSGGQRQRVAIGRAIVREPGVFLFDEPLSNLDASLRVQTRIEIARLHREFRRASAIYVTHDQIEAMALADKIVLLHAGAEMEKHGSIAQIGAPLDLYHRPKSRFVAGFIGSPKMNFLPAIVFAIDAHGVEVELTTGERVRAQVNGAGLRVGSQVTLGIRPEHLGLPMNRPGAQTIRCAVRLVERMGEHSYVHLEGGSREGGAIVAKLPGDGGVARDDRIELTLAPEACHVFDEGDFAVPRLH</sequence>
<evidence type="ECO:0000256" key="6">
    <source>
        <dbReference type="ARBA" id="ARBA00023136"/>
    </source>
</evidence>
<keyword evidence="3" id="KW-0997">Cell inner membrane</keyword>
<organism evidence="8 9">
    <name type="scientific">Paraburkholderia unamae</name>
    <dbReference type="NCBI Taxonomy" id="219649"/>
    <lineage>
        <taxon>Bacteria</taxon>
        <taxon>Pseudomonadati</taxon>
        <taxon>Pseudomonadota</taxon>
        <taxon>Betaproteobacteria</taxon>
        <taxon>Burkholderiales</taxon>
        <taxon>Burkholderiaceae</taxon>
        <taxon>Paraburkholderia</taxon>
    </lineage>
</organism>
<keyword evidence="4" id="KW-0547">Nucleotide-binding</keyword>
<gene>
    <name evidence="8" type="ORF">C7402_14112</name>
</gene>
<reference evidence="8 9" key="1">
    <citation type="submission" date="2018-05" db="EMBL/GenBank/DDBJ databases">
        <title>Genomic Encyclopedia of Type Strains, Phase IV (KMG-V): Genome sequencing to study the core and pangenomes of soil and plant-associated prokaryotes.</title>
        <authorList>
            <person name="Whitman W."/>
        </authorList>
    </citation>
    <scope>NUCLEOTIDE SEQUENCE [LARGE SCALE GENOMIC DNA]</scope>
    <source>
        <strain evidence="8 9">SCZa-39</strain>
    </source>
</reference>
<dbReference type="PANTHER" id="PTHR43875">
    <property type="entry name" value="MALTODEXTRIN IMPORT ATP-BINDING PROTEIN MSMX"/>
    <property type="match status" value="1"/>
</dbReference>
<evidence type="ECO:0000313" key="8">
    <source>
        <dbReference type="EMBL" id="PVX61300.1"/>
    </source>
</evidence>
<dbReference type="EMBL" id="QEOB01000041">
    <property type="protein sequence ID" value="PVX61300.1"/>
    <property type="molecule type" value="Genomic_DNA"/>
</dbReference>
<dbReference type="Pfam" id="PF00005">
    <property type="entry name" value="ABC_tran"/>
    <property type="match status" value="1"/>
</dbReference>
<proteinExistence type="predicted"/>
<dbReference type="InterPro" id="IPR040582">
    <property type="entry name" value="OB_MalK-like"/>
</dbReference>
<feature type="domain" description="ABC transporter" evidence="7">
    <location>
        <begin position="4"/>
        <end position="243"/>
    </location>
</feature>
<dbReference type="InterPro" id="IPR047641">
    <property type="entry name" value="ABC_transpr_MalK/UgpC-like"/>
</dbReference>
<dbReference type="PROSITE" id="PS50893">
    <property type="entry name" value="ABC_TRANSPORTER_2"/>
    <property type="match status" value="1"/>
</dbReference>
<evidence type="ECO:0000256" key="4">
    <source>
        <dbReference type="ARBA" id="ARBA00022741"/>
    </source>
</evidence>
<keyword evidence="6" id="KW-0472">Membrane</keyword>
<dbReference type="InterPro" id="IPR015855">
    <property type="entry name" value="ABC_transpr_MalK-like"/>
</dbReference>
<dbReference type="InterPro" id="IPR008995">
    <property type="entry name" value="Mo/tungstate-bd_C_term_dom"/>
</dbReference>
<dbReference type="InterPro" id="IPR027417">
    <property type="entry name" value="P-loop_NTPase"/>
</dbReference>
<dbReference type="InterPro" id="IPR017871">
    <property type="entry name" value="ABC_transporter-like_CS"/>
</dbReference>
<dbReference type="Gene3D" id="2.40.50.100">
    <property type="match status" value="1"/>
</dbReference>
<keyword evidence="1" id="KW-0813">Transport</keyword>
<evidence type="ECO:0000256" key="1">
    <source>
        <dbReference type="ARBA" id="ARBA00022448"/>
    </source>
</evidence>
<evidence type="ECO:0000256" key="3">
    <source>
        <dbReference type="ARBA" id="ARBA00022519"/>
    </source>
</evidence>
<dbReference type="NCBIfam" id="NF008653">
    <property type="entry name" value="PRK11650.1"/>
    <property type="match status" value="1"/>
</dbReference>
<dbReference type="SMART" id="SM00382">
    <property type="entry name" value="AAA"/>
    <property type="match status" value="1"/>
</dbReference>
<evidence type="ECO:0000313" key="9">
    <source>
        <dbReference type="Proteomes" id="UP000245712"/>
    </source>
</evidence>
<dbReference type="CDD" id="cd03301">
    <property type="entry name" value="ABC_MalK_N"/>
    <property type="match status" value="1"/>
</dbReference>
<dbReference type="InterPro" id="IPR003439">
    <property type="entry name" value="ABC_transporter-like_ATP-bd"/>
</dbReference>
<evidence type="ECO:0000259" key="7">
    <source>
        <dbReference type="PROSITE" id="PS50893"/>
    </source>
</evidence>
<dbReference type="GO" id="GO:0005524">
    <property type="term" value="F:ATP binding"/>
    <property type="evidence" value="ECO:0007669"/>
    <property type="project" value="UniProtKB-KW"/>
</dbReference>
<keyword evidence="2" id="KW-1003">Cell membrane</keyword>
<dbReference type="Gene3D" id="2.40.50.140">
    <property type="entry name" value="Nucleic acid-binding proteins"/>
    <property type="match status" value="1"/>
</dbReference>
<dbReference type="RefSeq" id="WP_112174469.1">
    <property type="nucleotide sequence ID" value="NZ_CAJZAT010000197.1"/>
</dbReference>
<keyword evidence="5 8" id="KW-0067">ATP-binding</keyword>
<keyword evidence="9" id="KW-1185">Reference proteome</keyword>
<dbReference type="InterPro" id="IPR003593">
    <property type="entry name" value="AAA+_ATPase"/>
</dbReference>
<dbReference type="Pfam" id="PF17912">
    <property type="entry name" value="OB_MalK"/>
    <property type="match status" value="1"/>
</dbReference>